<organism evidence="1 2">
    <name type="scientific">Brachionus plicatilis</name>
    <name type="common">Marine rotifer</name>
    <name type="synonym">Brachionus muelleri</name>
    <dbReference type="NCBI Taxonomy" id="10195"/>
    <lineage>
        <taxon>Eukaryota</taxon>
        <taxon>Metazoa</taxon>
        <taxon>Spiralia</taxon>
        <taxon>Gnathifera</taxon>
        <taxon>Rotifera</taxon>
        <taxon>Eurotatoria</taxon>
        <taxon>Monogononta</taxon>
        <taxon>Pseudotrocha</taxon>
        <taxon>Ploima</taxon>
        <taxon>Brachionidae</taxon>
        <taxon>Brachionus</taxon>
    </lineage>
</organism>
<gene>
    <name evidence="1" type="ORF">BpHYR1_016631</name>
</gene>
<accession>A0A3M7QTY1</accession>
<protein>
    <submittedName>
        <fullName evidence="1">Uncharacterized protein</fullName>
    </submittedName>
</protein>
<proteinExistence type="predicted"/>
<evidence type="ECO:0000313" key="1">
    <source>
        <dbReference type="EMBL" id="RNA14830.1"/>
    </source>
</evidence>
<dbReference type="AlphaFoldDB" id="A0A3M7QTY1"/>
<dbReference type="EMBL" id="REGN01005101">
    <property type="protein sequence ID" value="RNA14830.1"/>
    <property type="molecule type" value="Genomic_DNA"/>
</dbReference>
<name>A0A3M7QTY1_BRAPC</name>
<keyword evidence="2" id="KW-1185">Reference proteome</keyword>
<comment type="caution">
    <text evidence="1">The sequence shown here is derived from an EMBL/GenBank/DDBJ whole genome shotgun (WGS) entry which is preliminary data.</text>
</comment>
<dbReference type="Proteomes" id="UP000276133">
    <property type="component" value="Unassembled WGS sequence"/>
</dbReference>
<sequence>MSKFRVKDESNVLELRFWSCVKAGKILYYMVKDKWHNLNGGDKRKNIPFNSLYETQEVWNGA</sequence>
<evidence type="ECO:0000313" key="2">
    <source>
        <dbReference type="Proteomes" id="UP000276133"/>
    </source>
</evidence>
<reference evidence="1 2" key="1">
    <citation type="journal article" date="2018" name="Sci. Rep.">
        <title>Genomic signatures of local adaptation to the degree of environmental predictability in rotifers.</title>
        <authorList>
            <person name="Franch-Gras L."/>
            <person name="Hahn C."/>
            <person name="Garcia-Roger E.M."/>
            <person name="Carmona M.J."/>
            <person name="Serra M."/>
            <person name="Gomez A."/>
        </authorList>
    </citation>
    <scope>NUCLEOTIDE SEQUENCE [LARGE SCALE GENOMIC DNA]</scope>
    <source>
        <strain evidence="1">HYR1</strain>
    </source>
</reference>